<sequence length="52" mass="5976">MPIRAIRARICSTVAREREGRSGSFMEDLTQDVRHVRKSGPSMQQQTIIVFE</sequence>
<reference evidence="1 2" key="1">
    <citation type="submission" date="2018-08" db="EMBL/GenBank/DDBJ databases">
        <title>Recombination of ecologically and evolutionarily significant loci maintains genetic cohesion in the Pseudomonas syringae species complex.</title>
        <authorList>
            <person name="Dillon M."/>
            <person name="Thakur S."/>
            <person name="Almeida R.N.D."/>
            <person name="Weir B.S."/>
            <person name="Guttman D.S."/>
        </authorList>
    </citation>
    <scope>NUCLEOTIDE SEQUENCE [LARGE SCALE GENOMIC DNA]</scope>
    <source>
        <strain evidence="1 2">ICMP 12341</strain>
    </source>
</reference>
<dbReference type="Proteomes" id="UP000271468">
    <property type="component" value="Unassembled WGS sequence"/>
</dbReference>
<accession>A0A0N8QYU2</accession>
<evidence type="ECO:0000313" key="2">
    <source>
        <dbReference type="Proteomes" id="UP000271468"/>
    </source>
</evidence>
<protein>
    <submittedName>
        <fullName evidence="1">Uncharacterized protein</fullName>
    </submittedName>
</protein>
<organism evidence="1 2">
    <name type="scientific">Pseudomonas syringae pv. coriandricola</name>
    <dbReference type="NCBI Taxonomy" id="264453"/>
    <lineage>
        <taxon>Bacteria</taxon>
        <taxon>Pseudomonadati</taxon>
        <taxon>Pseudomonadota</taxon>
        <taxon>Gammaproteobacteria</taxon>
        <taxon>Pseudomonadales</taxon>
        <taxon>Pseudomonadaceae</taxon>
        <taxon>Pseudomonas</taxon>
    </lineage>
</organism>
<evidence type="ECO:0000313" key="1">
    <source>
        <dbReference type="EMBL" id="RMN11842.1"/>
    </source>
</evidence>
<proteinExistence type="predicted"/>
<dbReference type="EMBL" id="RBOV01000170">
    <property type="protein sequence ID" value="RMN11842.1"/>
    <property type="molecule type" value="Genomic_DNA"/>
</dbReference>
<name>A0A0N8QYU2_9PSED</name>
<gene>
    <name evidence="1" type="ORF">ALQ65_101738</name>
</gene>
<comment type="caution">
    <text evidence="1">The sequence shown here is derived from an EMBL/GenBank/DDBJ whole genome shotgun (WGS) entry which is preliminary data.</text>
</comment>
<dbReference type="AlphaFoldDB" id="A0A0N8QYU2"/>